<organism evidence="6 7">
    <name type="scientific">Parashewanella spongiae</name>
    <dbReference type="NCBI Taxonomy" id="342950"/>
    <lineage>
        <taxon>Bacteria</taxon>
        <taxon>Pseudomonadati</taxon>
        <taxon>Pseudomonadota</taxon>
        <taxon>Gammaproteobacteria</taxon>
        <taxon>Alteromonadales</taxon>
        <taxon>Shewanellaceae</taxon>
        <taxon>Parashewanella</taxon>
    </lineage>
</organism>
<dbReference type="InterPro" id="IPR020846">
    <property type="entry name" value="MFS_dom"/>
</dbReference>
<feature type="transmembrane region" description="Helical" evidence="4">
    <location>
        <begin position="111"/>
        <end position="128"/>
    </location>
</feature>
<evidence type="ECO:0000256" key="2">
    <source>
        <dbReference type="ARBA" id="ARBA00022989"/>
    </source>
</evidence>
<evidence type="ECO:0000256" key="4">
    <source>
        <dbReference type="SAM" id="Phobius"/>
    </source>
</evidence>
<dbReference type="Proteomes" id="UP000273022">
    <property type="component" value="Unassembled WGS sequence"/>
</dbReference>
<evidence type="ECO:0000256" key="3">
    <source>
        <dbReference type="ARBA" id="ARBA00023136"/>
    </source>
</evidence>
<feature type="transmembrane region" description="Helical" evidence="4">
    <location>
        <begin position="344"/>
        <end position="366"/>
    </location>
</feature>
<dbReference type="PANTHER" id="PTHR23537:SF1">
    <property type="entry name" value="SUGAR TRANSPORTER"/>
    <property type="match status" value="1"/>
</dbReference>
<keyword evidence="7" id="KW-1185">Reference proteome</keyword>
<accession>A0A3A6TBT7</accession>
<feature type="transmembrane region" description="Helical" evidence="4">
    <location>
        <begin position="372"/>
        <end position="391"/>
    </location>
</feature>
<name>A0A3A6TBT7_9GAMM</name>
<feature type="transmembrane region" description="Helical" evidence="4">
    <location>
        <begin position="54"/>
        <end position="73"/>
    </location>
</feature>
<feature type="transmembrane region" description="Helical" evidence="4">
    <location>
        <begin position="140"/>
        <end position="159"/>
    </location>
</feature>
<gene>
    <name evidence="6" type="ORF">D5R81_16700</name>
</gene>
<dbReference type="Pfam" id="PF06779">
    <property type="entry name" value="MFS_4"/>
    <property type="match status" value="1"/>
</dbReference>
<evidence type="ECO:0000313" key="7">
    <source>
        <dbReference type="Proteomes" id="UP000273022"/>
    </source>
</evidence>
<feature type="transmembrane region" description="Helical" evidence="4">
    <location>
        <begin position="85"/>
        <end position="105"/>
    </location>
</feature>
<dbReference type="OrthoDB" id="9797953at2"/>
<evidence type="ECO:0000256" key="1">
    <source>
        <dbReference type="ARBA" id="ARBA00022692"/>
    </source>
</evidence>
<dbReference type="GO" id="GO:0005886">
    <property type="term" value="C:plasma membrane"/>
    <property type="evidence" value="ECO:0007669"/>
    <property type="project" value="TreeGrafter"/>
</dbReference>
<dbReference type="SUPFAM" id="SSF103473">
    <property type="entry name" value="MFS general substrate transporter"/>
    <property type="match status" value="1"/>
</dbReference>
<proteinExistence type="predicted"/>
<sequence length="399" mass="43443">MATTEGNLSKGIFWASFCGLCATVIGLGIGRFSFVPLIPAMISNDWYSEALTGYLGSTTLFGYLLGGLTAHRLSEKIGSANTIKLSMVIVTFVYLGCFQPFSYPWLIFCRLFAGIAGAWIVIITPGYIFHRTDPKYKARISGMIFSGIGLGVVISGYIVPNLLDISLSTAWLGLGAASGLFTLVSWSFWVPLKKLPYVTRQSNTSESYQLNDNPKKTLVIMLLSAYALDAIGYLPHTIYWVHYLVHGLDLSFIEGGHFWVLFGVGAILGPHIMGVAADKYGLANLLVVAFFLKAFAILLPNLSTNYWSLVASSMLVGGLTSGVVSLVSATTLEIVGKQHHKQVWGWMTISFATTQAIMGYGIVLLFTQTMNYSLLFYIGCGCLMASVLIALKLRLSIVH</sequence>
<feature type="transmembrane region" description="Helical" evidence="4">
    <location>
        <begin position="171"/>
        <end position="192"/>
    </location>
</feature>
<evidence type="ECO:0000259" key="5">
    <source>
        <dbReference type="PROSITE" id="PS50850"/>
    </source>
</evidence>
<reference evidence="6 7" key="1">
    <citation type="submission" date="2018-09" db="EMBL/GenBank/DDBJ databases">
        <title>Phylogeny of the Shewanellaceae, and recommendation for two new genera, Pseudoshewanella and Parashewanella.</title>
        <authorList>
            <person name="Wang G."/>
        </authorList>
    </citation>
    <scope>NUCLEOTIDE SEQUENCE [LARGE SCALE GENOMIC DNA]</scope>
    <source>
        <strain evidence="6 7">KCTC 22492</strain>
    </source>
</reference>
<feature type="transmembrane region" description="Helical" evidence="4">
    <location>
        <begin position="282"/>
        <end position="300"/>
    </location>
</feature>
<feature type="transmembrane region" description="Helical" evidence="4">
    <location>
        <begin position="218"/>
        <end position="236"/>
    </location>
</feature>
<feature type="transmembrane region" description="Helical" evidence="4">
    <location>
        <begin position="12"/>
        <end position="34"/>
    </location>
</feature>
<keyword evidence="1 4" id="KW-0812">Transmembrane</keyword>
<dbReference type="PROSITE" id="PS50850">
    <property type="entry name" value="MFS"/>
    <property type="match status" value="1"/>
</dbReference>
<dbReference type="RefSeq" id="WP_121854759.1">
    <property type="nucleotide sequence ID" value="NZ_CP037952.1"/>
</dbReference>
<comment type="caution">
    <text evidence="6">The sequence shown here is derived from an EMBL/GenBank/DDBJ whole genome shotgun (WGS) entry which is preliminary data.</text>
</comment>
<protein>
    <submittedName>
        <fullName evidence="6">YbfB/YjiJ family MFS transporter</fullName>
    </submittedName>
</protein>
<dbReference type="Gene3D" id="1.20.1250.20">
    <property type="entry name" value="MFS general substrate transporter like domains"/>
    <property type="match status" value="2"/>
</dbReference>
<dbReference type="InterPro" id="IPR010645">
    <property type="entry name" value="MFS_4"/>
</dbReference>
<feature type="transmembrane region" description="Helical" evidence="4">
    <location>
        <begin position="256"/>
        <end position="275"/>
    </location>
</feature>
<keyword evidence="2 4" id="KW-1133">Transmembrane helix</keyword>
<keyword evidence="3 4" id="KW-0472">Membrane</keyword>
<evidence type="ECO:0000313" key="6">
    <source>
        <dbReference type="EMBL" id="RJY07051.1"/>
    </source>
</evidence>
<feature type="domain" description="Major facilitator superfamily (MFS) profile" evidence="5">
    <location>
        <begin position="1"/>
        <end position="398"/>
    </location>
</feature>
<dbReference type="PANTHER" id="PTHR23537">
    <property type="match status" value="1"/>
</dbReference>
<dbReference type="AlphaFoldDB" id="A0A3A6TBT7"/>
<dbReference type="EMBL" id="QYYH01000138">
    <property type="protein sequence ID" value="RJY07051.1"/>
    <property type="molecule type" value="Genomic_DNA"/>
</dbReference>
<dbReference type="GO" id="GO:0022857">
    <property type="term" value="F:transmembrane transporter activity"/>
    <property type="evidence" value="ECO:0007669"/>
    <property type="project" value="InterPro"/>
</dbReference>
<dbReference type="InterPro" id="IPR036259">
    <property type="entry name" value="MFS_trans_sf"/>
</dbReference>
<feature type="transmembrane region" description="Helical" evidence="4">
    <location>
        <begin position="306"/>
        <end position="332"/>
    </location>
</feature>